<dbReference type="PANTHER" id="PTHR33184">
    <property type="entry name" value="PROTEIN TAPETUM DETERMINANT 1-LIKE-RELATED"/>
    <property type="match status" value="1"/>
</dbReference>
<dbReference type="EMBL" id="JAYKXN010000001">
    <property type="protein sequence ID" value="KAK7318988.1"/>
    <property type="molecule type" value="Genomic_DNA"/>
</dbReference>
<protein>
    <recommendedName>
        <fullName evidence="5">Protein TAPETUM DETERMINANT 1-like</fullName>
    </recommendedName>
</protein>
<keyword evidence="1 2" id="KW-0732">Signal</keyword>
<reference evidence="3 4" key="1">
    <citation type="submission" date="2024-01" db="EMBL/GenBank/DDBJ databases">
        <title>The genomes of 5 underutilized Papilionoideae crops provide insights into root nodulation and disease resistance.</title>
        <authorList>
            <person name="Yuan L."/>
        </authorList>
    </citation>
    <scope>NUCLEOTIDE SEQUENCE [LARGE SCALE GENOMIC DNA]</scope>
    <source>
        <strain evidence="3">LY-2023</strain>
        <tissue evidence="3">Leaf</tissue>
    </source>
</reference>
<sequence length="124" mass="13647">MADSITIKILSIVLFCVLISQGYSQCSLKDISVSQQRTGVMVQGKPEWKVTVTNKCACGQKNVILNCDGFQTVEPLNPLILTVSNPGPYCLVTPGYPIYRDPVTFNYAWDVSFPLNPISSQIIC</sequence>
<dbReference type="AlphaFoldDB" id="A0AAN9KMP0"/>
<feature type="chain" id="PRO_5042928666" description="Protein TAPETUM DETERMINANT 1-like" evidence="2">
    <location>
        <begin position="25"/>
        <end position="124"/>
    </location>
</feature>
<feature type="signal peptide" evidence="2">
    <location>
        <begin position="1"/>
        <end position="24"/>
    </location>
</feature>
<gene>
    <name evidence="3" type="ORF">RJT34_03697</name>
</gene>
<proteinExistence type="predicted"/>
<comment type="caution">
    <text evidence="3">The sequence shown here is derived from an EMBL/GenBank/DDBJ whole genome shotgun (WGS) entry which is preliminary data.</text>
</comment>
<evidence type="ECO:0000313" key="3">
    <source>
        <dbReference type="EMBL" id="KAK7318988.1"/>
    </source>
</evidence>
<dbReference type="Proteomes" id="UP001359559">
    <property type="component" value="Unassembled WGS sequence"/>
</dbReference>
<dbReference type="GO" id="GO:0001709">
    <property type="term" value="P:cell fate determination"/>
    <property type="evidence" value="ECO:0007669"/>
    <property type="project" value="TreeGrafter"/>
</dbReference>
<evidence type="ECO:0008006" key="5">
    <source>
        <dbReference type="Google" id="ProtNLM"/>
    </source>
</evidence>
<dbReference type="PANTHER" id="PTHR33184:SF72">
    <property type="entry name" value="BETA-1,3-N-ACETYLGLUCOSAMINYLTRANSFERASE FAMILY PROTEIN"/>
    <property type="match status" value="1"/>
</dbReference>
<dbReference type="Pfam" id="PF24068">
    <property type="entry name" value="TPD1_C"/>
    <property type="match status" value="1"/>
</dbReference>
<keyword evidence="4" id="KW-1185">Reference proteome</keyword>
<evidence type="ECO:0000256" key="2">
    <source>
        <dbReference type="SAM" id="SignalP"/>
    </source>
</evidence>
<organism evidence="3 4">
    <name type="scientific">Clitoria ternatea</name>
    <name type="common">Butterfly pea</name>
    <dbReference type="NCBI Taxonomy" id="43366"/>
    <lineage>
        <taxon>Eukaryota</taxon>
        <taxon>Viridiplantae</taxon>
        <taxon>Streptophyta</taxon>
        <taxon>Embryophyta</taxon>
        <taxon>Tracheophyta</taxon>
        <taxon>Spermatophyta</taxon>
        <taxon>Magnoliopsida</taxon>
        <taxon>eudicotyledons</taxon>
        <taxon>Gunneridae</taxon>
        <taxon>Pentapetalae</taxon>
        <taxon>rosids</taxon>
        <taxon>fabids</taxon>
        <taxon>Fabales</taxon>
        <taxon>Fabaceae</taxon>
        <taxon>Papilionoideae</taxon>
        <taxon>50 kb inversion clade</taxon>
        <taxon>NPAAA clade</taxon>
        <taxon>indigoferoid/millettioid clade</taxon>
        <taxon>Phaseoleae</taxon>
        <taxon>Clitoria</taxon>
    </lineage>
</organism>
<name>A0AAN9KMP0_CLITE</name>
<accession>A0AAN9KMP0</accession>
<evidence type="ECO:0000313" key="4">
    <source>
        <dbReference type="Proteomes" id="UP001359559"/>
    </source>
</evidence>
<evidence type="ECO:0000256" key="1">
    <source>
        <dbReference type="ARBA" id="ARBA00022729"/>
    </source>
</evidence>
<dbReference type="InterPro" id="IPR040361">
    <property type="entry name" value="TPD1"/>
</dbReference>